<evidence type="ECO:0000256" key="20">
    <source>
        <dbReference type="ARBA" id="ARBA00022958"/>
    </source>
</evidence>
<feature type="compositionally biased region" description="Basic and acidic residues" evidence="32">
    <location>
        <begin position="467"/>
        <end position="479"/>
    </location>
</feature>
<evidence type="ECO:0000256" key="21">
    <source>
        <dbReference type="ARBA" id="ARBA00022989"/>
    </source>
</evidence>
<dbReference type="InterPro" id="IPR000210">
    <property type="entry name" value="BTB/POZ_dom"/>
</dbReference>
<dbReference type="GO" id="GO:0016328">
    <property type="term" value="C:lateral plasma membrane"/>
    <property type="evidence" value="ECO:0007669"/>
    <property type="project" value="UniProtKB-SubCell"/>
</dbReference>
<evidence type="ECO:0000256" key="32">
    <source>
        <dbReference type="SAM" id="MobiDB-lite"/>
    </source>
</evidence>
<dbReference type="Pfam" id="PF02214">
    <property type="entry name" value="BTB_2"/>
    <property type="match status" value="1"/>
</dbReference>
<evidence type="ECO:0000256" key="4">
    <source>
        <dbReference type="ARBA" id="ARBA00004279"/>
    </source>
</evidence>
<dbReference type="GO" id="GO:0005251">
    <property type="term" value="F:delayed rectifier potassium channel activity"/>
    <property type="evidence" value="ECO:0007669"/>
    <property type="project" value="TreeGrafter"/>
</dbReference>
<evidence type="ECO:0000259" key="34">
    <source>
        <dbReference type="SMART" id="SM00225"/>
    </source>
</evidence>
<dbReference type="GO" id="GO:0042383">
    <property type="term" value="C:sarcolemma"/>
    <property type="evidence" value="ECO:0007669"/>
    <property type="project" value="UniProtKB-SubCell"/>
</dbReference>
<protein>
    <recommendedName>
        <fullName evidence="8">Potassium voltage-gated channel subfamily B member 1</fullName>
    </recommendedName>
    <alternativeName>
        <fullName evidence="28">Voltage-gated potassium channel subunit Kv2.1</fullName>
    </alternativeName>
</protein>
<evidence type="ECO:0000256" key="27">
    <source>
        <dbReference type="ARBA" id="ARBA00023303"/>
    </source>
</evidence>
<keyword evidence="9" id="KW-0813">Transport</keyword>
<evidence type="ECO:0000313" key="35">
    <source>
        <dbReference type="Proteomes" id="UP000515152"/>
    </source>
</evidence>
<keyword evidence="11" id="KW-0268">Exocytosis</keyword>
<feature type="compositionally biased region" description="Polar residues" evidence="32">
    <location>
        <begin position="771"/>
        <end position="785"/>
    </location>
</feature>
<keyword evidence="17" id="KW-0631">Potassium channel</keyword>
<evidence type="ECO:0000256" key="17">
    <source>
        <dbReference type="ARBA" id="ARBA00022826"/>
    </source>
</evidence>
<keyword evidence="21 33" id="KW-1133">Transmembrane helix</keyword>
<keyword evidence="12" id="KW-1017">Isopeptide bond</keyword>
<keyword evidence="15" id="KW-0771">Synaptosome</keyword>
<keyword evidence="16 33" id="KW-0812">Transmembrane</keyword>
<name>A0A6P3W4F2_CLUHA</name>
<dbReference type="InterPro" id="IPR004350">
    <property type="entry name" value="K_chnl_volt-dep_Kv2.1"/>
</dbReference>
<evidence type="ECO:0000256" key="14">
    <source>
        <dbReference type="ARBA" id="ARBA00022553"/>
    </source>
</evidence>
<evidence type="ECO:0000256" key="19">
    <source>
        <dbReference type="ARBA" id="ARBA00022882"/>
    </source>
</evidence>
<evidence type="ECO:0000313" key="36">
    <source>
        <dbReference type="RefSeq" id="XP_012687974.1"/>
    </source>
</evidence>
<dbReference type="InterPro" id="IPR011333">
    <property type="entry name" value="SKP1/BTB/POZ_sf"/>
</dbReference>
<keyword evidence="25" id="KW-0628">Postsynaptic cell membrane</keyword>
<feature type="region of interest" description="Disordered" evidence="32">
    <location>
        <begin position="682"/>
        <end position="705"/>
    </location>
</feature>
<feature type="region of interest" description="Disordered" evidence="32">
    <location>
        <begin position="609"/>
        <end position="665"/>
    </location>
</feature>
<evidence type="ECO:0000256" key="28">
    <source>
        <dbReference type="ARBA" id="ARBA00031679"/>
    </source>
</evidence>
<dbReference type="FunFam" id="1.10.287.70:FF:000034">
    <property type="entry name" value="Potassium voltage-gated channel subfamily B member"/>
    <property type="match status" value="1"/>
</dbReference>
<dbReference type="AlphaFoldDB" id="A0A6P3W4F2"/>
<dbReference type="Gene3D" id="3.30.710.10">
    <property type="entry name" value="Potassium Channel Kv1.1, Chain A"/>
    <property type="match status" value="1"/>
</dbReference>
<keyword evidence="26" id="KW-0966">Cell projection</keyword>
<evidence type="ECO:0000256" key="29">
    <source>
        <dbReference type="ARBA" id="ARBA00034100"/>
    </source>
</evidence>
<dbReference type="PRINTS" id="PR01495">
    <property type="entry name" value="SHABCHANNEL"/>
</dbReference>
<evidence type="ECO:0000256" key="13">
    <source>
        <dbReference type="ARBA" id="ARBA00022538"/>
    </source>
</evidence>
<dbReference type="RefSeq" id="XP_012687974.1">
    <property type="nucleotide sequence ID" value="XM_012832520.3"/>
</dbReference>
<dbReference type="FunFam" id="3.30.710.10:FF:000010">
    <property type="entry name" value="Potassium voltage-gated channel subfamily B member"/>
    <property type="match status" value="1"/>
</dbReference>
<dbReference type="GO" id="GO:0030424">
    <property type="term" value="C:axon"/>
    <property type="evidence" value="ECO:0007669"/>
    <property type="project" value="UniProtKB-SubCell"/>
</dbReference>
<feature type="transmembrane region" description="Helical" evidence="33">
    <location>
        <begin position="388"/>
        <end position="412"/>
    </location>
</feature>
<comment type="subcellular location">
    <subcellularLocation>
        <location evidence="2">Cell membrane</location>
        <location evidence="2">Sarcolemma</location>
    </subcellularLocation>
    <subcellularLocation>
        <location evidence="6">Cell projection</location>
        <location evidence="6">Axon</location>
    </subcellularLocation>
    <subcellularLocation>
        <location evidence="4">Cell projection</location>
        <location evidence="4">Dendrite</location>
    </subcellularLocation>
    <subcellularLocation>
        <location evidence="1">Lateral cell membrane</location>
    </subcellularLocation>
    <subcellularLocation>
        <location evidence="3">Membrane</location>
        <topology evidence="3">Multi-pass membrane protein</topology>
    </subcellularLocation>
    <subcellularLocation>
        <location evidence="5">Perikaryon</location>
    </subcellularLocation>
    <subcellularLocation>
        <location evidence="29">Postsynaptic cell membrane</location>
    </subcellularLocation>
    <subcellularLocation>
        <location evidence="30">Synapse</location>
        <location evidence="30">Synaptosome</location>
    </subcellularLocation>
</comment>
<keyword evidence="35" id="KW-1185">Reference proteome</keyword>
<evidence type="ECO:0000256" key="5">
    <source>
        <dbReference type="ARBA" id="ARBA00004484"/>
    </source>
</evidence>
<dbReference type="InterPro" id="IPR003131">
    <property type="entry name" value="T1-type_BTB"/>
</dbReference>
<evidence type="ECO:0000256" key="8">
    <source>
        <dbReference type="ARBA" id="ARBA00015829"/>
    </source>
</evidence>
<evidence type="ECO:0000256" key="18">
    <source>
        <dbReference type="ARBA" id="ARBA00022843"/>
    </source>
</evidence>
<dbReference type="InterPro" id="IPR003973">
    <property type="entry name" value="K_chnl_volt-dep_Kv2"/>
</dbReference>
<dbReference type="InterPro" id="IPR027359">
    <property type="entry name" value="Volt_channel_dom_sf"/>
</dbReference>
<dbReference type="SMART" id="SM00225">
    <property type="entry name" value="BTB"/>
    <property type="match status" value="1"/>
</dbReference>
<feature type="region of interest" description="Disordered" evidence="32">
    <location>
        <begin position="751"/>
        <end position="827"/>
    </location>
</feature>
<keyword evidence="23" id="KW-0406">Ion transport</keyword>
<evidence type="ECO:0000256" key="1">
    <source>
        <dbReference type="ARBA" id="ARBA00004124"/>
    </source>
</evidence>
<keyword evidence="13" id="KW-0633">Potassium transport</keyword>
<dbReference type="GO" id="GO:0008076">
    <property type="term" value="C:voltage-gated potassium channel complex"/>
    <property type="evidence" value="ECO:0007669"/>
    <property type="project" value="InterPro"/>
</dbReference>
<dbReference type="SUPFAM" id="SSF54695">
    <property type="entry name" value="POZ domain"/>
    <property type="match status" value="1"/>
</dbReference>
<dbReference type="Gene3D" id="1.10.287.70">
    <property type="match status" value="1"/>
</dbReference>
<evidence type="ECO:0000256" key="16">
    <source>
        <dbReference type="ARBA" id="ARBA00022692"/>
    </source>
</evidence>
<dbReference type="GO" id="GO:0043204">
    <property type="term" value="C:perikaryon"/>
    <property type="evidence" value="ECO:0007669"/>
    <property type="project" value="UniProtKB-SubCell"/>
</dbReference>
<dbReference type="SUPFAM" id="SSF81324">
    <property type="entry name" value="Voltage-gated potassium channels"/>
    <property type="match status" value="1"/>
</dbReference>
<dbReference type="GO" id="GO:0051260">
    <property type="term" value="P:protein homooligomerization"/>
    <property type="evidence" value="ECO:0007669"/>
    <property type="project" value="InterPro"/>
</dbReference>
<comment type="similarity">
    <text evidence="7">Belongs to the potassium channel family. B (Shab) (TC 1.A.1.2) subfamily. Kv2.1/KCNB1 sub-subfamily.</text>
</comment>
<dbReference type="Pfam" id="PF00520">
    <property type="entry name" value="Ion_trans"/>
    <property type="match status" value="1"/>
</dbReference>
<evidence type="ECO:0000256" key="3">
    <source>
        <dbReference type="ARBA" id="ARBA00004141"/>
    </source>
</evidence>
<dbReference type="PANTHER" id="PTHR11537:SF63">
    <property type="entry name" value="POTASSIUM VOLTAGE-GATED CHANNEL SUBFAMILY B MEMBER 1"/>
    <property type="match status" value="1"/>
</dbReference>
<evidence type="ECO:0000256" key="12">
    <source>
        <dbReference type="ARBA" id="ARBA00022499"/>
    </source>
</evidence>
<dbReference type="KEGG" id="char:105904609"/>
<dbReference type="GO" id="GO:0006887">
    <property type="term" value="P:exocytosis"/>
    <property type="evidence" value="ECO:0007669"/>
    <property type="project" value="UniProtKB-KW"/>
</dbReference>
<comment type="catalytic activity">
    <reaction evidence="31">
        <text>K(+)(in) = K(+)(out)</text>
        <dbReference type="Rhea" id="RHEA:29463"/>
        <dbReference type="ChEBI" id="CHEBI:29103"/>
    </reaction>
</comment>
<feature type="transmembrane region" description="Helical" evidence="33">
    <location>
        <begin position="257"/>
        <end position="277"/>
    </location>
</feature>
<dbReference type="GO" id="GO:0001508">
    <property type="term" value="P:action potential"/>
    <property type="evidence" value="ECO:0007669"/>
    <property type="project" value="TreeGrafter"/>
</dbReference>
<dbReference type="Proteomes" id="UP000515152">
    <property type="component" value="Chromosome 5"/>
</dbReference>
<feature type="compositionally biased region" description="Basic and acidic residues" evidence="32">
    <location>
        <begin position="502"/>
        <end position="511"/>
    </location>
</feature>
<evidence type="ECO:0000256" key="30">
    <source>
        <dbReference type="ARBA" id="ARBA00034102"/>
    </source>
</evidence>
<dbReference type="PRINTS" id="PR00169">
    <property type="entry name" value="KCHANNEL"/>
</dbReference>
<organism evidence="35 36">
    <name type="scientific">Clupea harengus</name>
    <name type="common">Atlantic herring</name>
    <dbReference type="NCBI Taxonomy" id="7950"/>
    <lineage>
        <taxon>Eukaryota</taxon>
        <taxon>Metazoa</taxon>
        <taxon>Chordata</taxon>
        <taxon>Craniata</taxon>
        <taxon>Vertebrata</taxon>
        <taxon>Euteleostomi</taxon>
        <taxon>Actinopterygii</taxon>
        <taxon>Neopterygii</taxon>
        <taxon>Teleostei</taxon>
        <taxon>Clupei</taxon>
        <taxon>Clupeiformes</taxon>
        <taxon>Clupeoidei</taxon>
        <taxon>Clupeidae</taxon>
        <taxon>Clupea</taxon>
    </lineage>
</organism>
<keyword evidence="14" id="KW-0597">Phosphoprotein</keyword>
<dbReference type="GO" id="GO:0045211">
    <property type="term" value="C:postsynaptic membrane"/>
    <property type="evidence" value="ECO:0007669"/>
    <property type="project" value="UniProtKB-SubCell"/>
</dbReference>
<keyword evidence="18" id="KW-0832">Ubl conjugation</keyword>
<dbReference type="Gene3D" id="1.20.120.350">
    <property type="entry name" value="Voltage-gated potassium channels. Chain C"/>
    <property type="match status" value="1"/>
</dbReference>
<dbReference type="PRINTS" id="PR01514">
    <property type="entry name" value="KV21CHANNEL"/>
</dbReference>
<evidence type="ECO:0000256" key="24">
    <source>
        <dbReference type="ARBA" id="ARBA00023136"/>
    </source>
</evidence>
<dbReference type="InterPro" id="IPR005821">
    <property type="entry name" value="Ion_trans_dom"/>
</dbReference>
<feature type="transmembrane region" description="Helical" evidence="33">
    <location>
        <begin position="359"/>
        <end position="376"/>
    </location>
</feature>
<keyword evidence="10" id="KW-1003">Cell membrane</keyword>
<evidence type="ECO:0000256" key="25">
    <source>
        <dbReference type="ARBA" id="ARBA00023257"/>
    </source>
</evidence>
<gene>
    <name evidence="36" type="primary">LOC105904609</name>
</gene>
<keyword evidence="27" id="KW-0407">Ion channel</keyword>
<dbReference type="Pfam" id="PF03521">
    <property type="entry name" value="Kv2channel"/>
    <property type="match status" value="1"/>
</dbReference>
<evidence type="ECO:0000256" key="9">
    <source>
        <dbReference type="ARBA" id="ARBA00022448"/>
    </source>
</evidence>
<evidence type="ECO:0000256" key="10">
    <source>
        <dbReference type="ARBA" id="ARBA00022475"/>
    </source>
</evidence>
<evidence type="ECO:0000256" key="15">
    <source>
        <dbReference type="ARBA" id="ARBA00022599"/>
    </source>
</evidence>
<dbReference type="PRINTS" id="PR01491">
    <property type="entry name" value="KVCHANNEL"/>
</dbReference>
<proteinExistence type="inferred from homology"/>
<evidence type="ECO:0000256" key="33">
    <source>
        <dbReference type="SAM" id="Phobius"/>
    </source>
</evidence>
<sequence length="827" mass="92387">MNKAGSRSTSSLPPEPVEIIRSKANARRVRLNVGGLLHEVLWRTLDRLPRTRLGKLRDCNTHDSIVEICDDYSLDDNEYFFDRHPGAFTSILNFYRTGKLHMMEEMCALSFSQELDFWGIDEIYLESCCQARYHQKKEQMNEELKREAETLRVSDGDEFDNTCCSEKRRKLWDLLEKPGSSLAAKVLAIISILFIVLSTIALSLNTLPELQDLDEFGQATDNPQLAHVEAVCIAWFTMEYLLRFLSSPSKWKFFKGPLNVIDLLAILPYYVTIFLTASNKSVLQFQNVRRVVQIFRIMRILRILKLARHSTGLQSLGFTLRRSYNELGLLILFLAMGIMIFSSLVFFAEKDEEDTKFKSIPASFWWATITMTTVGYGDIYPKTLLGKIVGGLCCIAGVLVIALPIPIIVNNFSEFYKEQKRQEKAVKRREALERAKRNGSIVSMNIKENFAHSMELMDVVVEKTAAEATGKKEKVHDNHMSPTRWKWAPQTATSETSSNKSLDGKEKDSPEKACQASPQHLNVKKLEEMYNKMAKTQSQPNLNSKERVPSSRAAKLKDEIELGTMQAERVPTCAEGVTDMRSVSSFDSFISCATDFLESSRFSHSPVNNLPGRVSANPGLETTLEHHGESTSSPATTAKQHTTTTTTTLEGSRHGRFSESPRGIRLLNPLKSRSLKVNFHGVDSGPSSAPTPGVGALSDSSAMSDRSLLSPEVSVYTTASSKTPPKSPEFLTPSVFTFHDASISKFIDADTDEDDHLHDGPDPSPSERLLGNTSPKFSSNSSHQRAVNHLEMSQRVLGQNSVFPLEGRAGGGQENHVTQGERAHSNT</sequence>
<keyword evidence="20" id="KW-0630">Potassium</keyword>
<evidence type="ECO:0000256" key="2">
    <source>
        <dbReference type="ARBA" id="ARBA00004135"/>
    </source>
</evidence>
<evidence type="ECO:0000256" key="31">
    <source>
        <dbReference type="ARBA" id="ARBA00034430"/>
    </source>
</evidence>
<dbReference type="GeneID" id="105904609"/>
<dbReference type="OrthoDB" id="296522at2759"/>
<feature type="region of interest" description="Disordered" evidence="32">
    <location>
        <begin position="467"/>
        <end position="518"/>
    </location>
</feature>
<keyword evidence="22" id="KW-0770">Synapse</keyword>
<evidence type="ECO:0000256" key="22">
    <source>
        <dbReference type="ARBA" id="ARBA00023018"/>
    </source>
</evidence>
<keyword evidence="24 33" id="KW-0472">Membrane</keyword>
<evidence type="ECO:0000256" key="26">
    <source>
        <dbReference type="ARBA" id="ARBA00023273"/>
    </source>
</evidence>
<feature type="compositionally biased region" description="Polar residues" evidence="32">
    <location>
        <begin position="630"/>
        <end position="641"/>
    </location>
</feature>
<evidence type="ECO:0000256" key="11">
    <source>
        <dbReference type="ARBA" id="ARBA00022483"/>
    </source>
</evidence>
<dbReference type="InterPro" id="IPR003968">
    <property type="entry name" value="K_chnl_volt-dep_Kv"/>
</dbReference>
<evidence type="ECO:0000256" key="23">
    <source>
        <dbReference type="ARBA" id="ARBA00023065"/>
    </source>
</evidence>
<dbReference type="InterPro" id="IPR028325">
    <property type="entry name" value="VG_K_chnl"/>
</dbReference>
<dbReference type="FunFam" id="1.20.120.350:FF:000018">
    <property type="entry name" value="Potassium voltage-gated channel subfamily B member"/>
    <property type="match status" value="1"/>
</dbReference>
<dbReference type="GO" id="GO:0030425">
    <property type="term" value="C:dendrite"/>
    <property type="evidence" value="ECO:0007669"/>
    <property type="project" value="UniProtKB-SubCell"/>
</dbReference>
<dbReference type="PANTHER" id="PTHR11537">
    <property type="entry name" value="VOLTAGE-GATED POTASSIUM CHANNEL"/>
    <property type="match status" value="1"/>
</dbReference>
<feature type="domain" description="BTB" evidence="34">
    <location>
        <begin position="27"/>
        <end position="136"/>
    </location>
</feature>
<evidence type="ECO:0000256" key="6">
    <source>
        <dbReference type="ARBA" id="ARBA00004489"/>
    </source>
</evidence>
<evidence type="ECO:0000256" key="7">
    <source>
        <dbReference type="ARBA" id="ARBA00008292"/>
    </source>
</evidence>
<feature type="transmembrane region" description="Helical" evidence="33">
    <location>
        <begin position="327"/>
        <end position="347"/>
    </location>
</feature>
<reference evidence="36" key="1">
    <citation type="submission" date="2025-08" db="UniProtKB">
        <authorList>
            <consortium name="RefSeq"/>
        </authorList>
    </citation>
    <scope>IDENTIFICATION</scope>
</reference>
<feature type="compositionally biased region" description="Polar residues" evidence="32">
    <location>
        <begin position="490"/>
        <end position="501"/>
    </location>
</feature>
<feature type="transmembrane region" description="Helical" evidence="33">
    <location>
        <begin position="182"/>
        <end position="204"/>
    </location>
</feature>
<accession>A0A6P3W4F2</accession>
<keyword evidence="19" id="KW-0851">Voltage-gated channel</keyword>